<dbReference type="GeneID" id="92965339"/>
<accession>A0A2U8P9Y5</accession>
<evidence type="ECO:0000313" key="3">
    <source>
        <dbReference type="EMBL" id="AWL94575.1"/>
    </source>
</evidence>
<evidence type="ECO:0000313" key="4">
    <source>
        <dbReference type="Proteomes" id="UP000215703"/>
    </source>
</evidence>
<dbReference type="EMBL" id="CP029425">
    <property type="protein sequence ID" value="AWL94575.1"/>
    <property type="molecule type" value="Genomic_DNA"/>
</dbReference>
<name>A0A2U8P9Y5_9BRAD</name>
<protein>
    <submittedName>
        <fullName evidence="3">Penicillin-binding protein</fullName>
    </submittedName>
</protein>
<dbReference type="AlphaFoldDB" id="A0A2U8P9Y5"/>
<dbReference type="Proteomes" id="UP000215703">
    <property type="component" value="Chromosome"/>
</dbReference>
<gene>
    <name evidence="3" type="ORF">CIT37_22220</name>
</gene>
<dbReference type="KEGG" id="bot:CIT37_22220"/>
<dbReference type="RefSeq" id="WP_095426113.1">
    <property type="nucleotide sequence ID" value="NZ_CP029425.2"/>
</dbReference>
<dbReference type="InterPro" id="IPR001466">
    <property type="entry name" value="Beta-lactam-related"/>
</dbReference>
<feature type="chain" id="PRO_5015857742" evidence="1">
    <location>
        <begin position="26"/>
        <end position="389"/>
    </location>
</feature>
<evidence type="ECO:0000256" key="1">
    <source>
        <dbReference type="SAM" id="SignalP"/>
    </source>
</evidence>
<dbReference type="Gene3D" id="3.40.710.10">
    <property type="entry name" value="DD-peptidase/beta-lactamase superfamily"/>
    <property type="match status" value="1"/>
</dbReference>
<keyword evidence="1" id="KW-0732">Signal</keyword>
<feature type="domain" description="Beta-lactamase-related" evidence="2">
    <location>
        <begin position="73"/>
        <end position="359"/>
    </location>
</feature>
<dbReference type="PANTHER" id="PTHR43283">
    <property type="entry name" value="BETA-LACTAMASE-RELATED"/>
    <property type="match status" value="1"/>
</dbReference>
<feature type="signal peptide" evidence="1">
    <location>
        <begin position="1"/>
        <end position="25"/>
    </location>
</feature>
<organism evidence="3 4">
    <name type="scientific">Bradyrhizobium ottawaense</name>
    <dbReference type="NCBI Taxonomy" id="931866"/>
    <lineage>
        <taxon>Bacteria</taxon>
        <taxon>Pseudomonadati</taxon>
        <taxon>Pseudomonadota</taxon>
        <taxon>Alphaproteobacteria</taxon>
        <taxon>Hyphomicrobiales</taxon>
        <taxon>Nitrobacteraceae</taxon>
        <taxon>Bradyrhizobium</taxon>
    </lineage>
</organism>
<dbReference type="InterPro" id="IPR050789">
    <property type="entry name" value="Diverse_Enzym_Activities"/>
</dbReference>
<proteinExistence type="predicted"/>
<dbReference type="SUPFAM" id="SSF56601">
    <property type="entry name" value="beta-lactamase/transpeptidase-like"/>
    <property type="match status" value="1"/>
</dbReference>
<dbReference type="InterPro" id="IPR012338">
    <property type="entry name" value="Beta-lactam/transpept-like"/>
</dbReference>
<dbReference type="Pfam" id="PF00144">
    <property type="entry name" value="Beta-lactamase"/>
    <property type="match status" value="1"/>
</dbReference>
<reference evidence="3 4" key="2">
    <citation type="journal article" date="2017" name="Syst. Appl. Microbiol.">
        <title>Soybeans inoculated with root zone soils of Canadian native legumes harbour diverse and novel Bradyrhizobium spp. that possess agricultural potential.</title>
        <authorList>
            <person name="Bromfield E.S.P."/>
            <person name="Cloutier S."/>
            <person name="Tambong J.T."/>
            <person name="Tran Thi T.V."/>
        </authorList>
    </citation>
    <scope>NUCLEOTIDE SEQUENCE [LARGE SCALE GENOMIC DNA]</scope>
    <source>
        <strain evidence="3 4">OO99</strain>
    </source>
</reference>
<evidence type="ECO:0000259" key="2">
    <source>
        <dbReference type="Pfam" id="PF00144"/>
    </source>
</evidence>
<dbReference type="PANTHER" id="PTHR43283:SF7">
    <property type="entry name" value="BETA-LACTAMASE-RELATED DOMAIN-CONTAINING PROTEIN"/>
    <property type="match status" value="1"/>
</dbReference>
<reference evidence="3 4" key="1">
    <citation type="journal article" date="2014" name="Int. J. Syst. Evol. Microbiol.">
        <title>Bradyrhizobium ottawaense sp. nov., a symbiotic nitrogen fixing bacterium from root nodules of soybeans in Canada.</title>
        <authorList>
            <person name="Yu X."/>
            <person name="Cloutier S."/>
            <person name="Tambong J.T."/>
            <person name="Bromfield E.S."/>
        </authorList>
    </citation>
    <scope>NUCLEOTIDE SEQUENCE [LARGE SCALE GENOMIC DNA]</scope>
    <source>
        <strain evidence="3 4">OO99</strain>
    </source>
</reference>
<sequence>MRRRRFISLLGAAALAPLSAPPVSAEPSGGCGVPLARDDGWPAGSVNDDGLVNRDVLCRMGDRLASSDANIHAVLVARDGKLAFERYFKGADEIPGYIYGRRVETIAFDADTLHNMKSVSKSVASLVVGIAIDRGLIRGVTEPIFSFFPELSDLRSPEKDRIRLAHVLTMSMGLKWVEATPATGDDDNDETRMHMAWDPCRYVLGLPVTAAAGQEFFYNTGALTLVSAIIRKATGRPLDEFARENLFEPLGITGTAWGRYRGDTDAGGGLRLRPRDMAKIGQLVLAGGRWNDRQIVSKAWIEASTAEKIKATDDQSYGYLWWRGQARLNDRKVAWVGALGRGGQSIRIVPELDLVVAVTAGYYQDYSPKAFQLQFGIFRDVLRAIPPPA</sequence>